<protein>
    <submittedName>
        <fullName evidence="2">Nuclear GTPase SLIP-GC-like</fullName>
    </submittedName>
</protein>
<feature type="chain" id="PRO_5020031259" evidence="1">
    <location>
        <begin position="21"/>
        <end position="117"/>
    </location>
</feature>
<organism evidence="2 3">
    <name type="scientific">Platysternon megacephalum</name>
    <name type="common">big-headed turtle</name>
    <dbReference type="NCBI Taxonomy" id="55544"/>
    <lineage>
        <taxon>Eukaryota</taxon>
        <taxon>Metazoa</taxon>
        <taxon>Chordata</taxon>
        <taxon>Craniata</taxon>
        <taxon>Vertebrata</taxon>
        <taxon>Euteleostomi</taxon>
        <taxon>Archelosauria</taxon>
        <taxon>Testudinata</taxon>
        <taxon>Testudines</taxon>
        <taxon>Cryptodira</taxon>
        <taxon>Durocryptodira</taxon>
        <taxon>Testudinoidea</taxon>
        <taxon>Platysternidae</taxon>
        <taxon>Platysternon</taxon>
    </lineage>
</organism>
<accession>A0A4D9DYZ0</accession>
<proteinExistence type="predicted"/>
<feature type="signal peptide" evidence="1">
    <location>
        <begin position="1"/>
        <end position="20"/>
    </location>
</feature>
<dbReference type="AlphaFoldDB" id="A0A4D9DYZ0"/>
<keyword evidence="3" id="KW-1185">Reference proteome</keyword>
<keyword evidence="1" id="KW-0732">Signal</keyword>
<comment type="caution">
    <text evidence="2">The sequence shown here is derived from an EMBL/GenBank/DDBJ whole genome shotgun (WGS) entry which is preliminary data.</text>
</comment>
<name>A0A4D9DYZ0_9SAUR</name>
<evidence type="ECO:0000313" key="3">
    <source>
        <dbReference type="Proteomes" id="UP000297703"/>
    </source>
</evidence>
<reference evidence="2 3" key="1">
    <citation type="submission" date="2019-04" db="EMBL/GenBank/DDBJ databases">
        <title>Draft genome of the big-headed turtle Platysternon megacephalum.</title>
        <authorList>
            <person name="Gong S."/>
        </authorList>
    </citation>
    <scope>NUCLEOTIDE SEQUENCE [LARGE SCALE GENOMIC DNA]</scope>
    <source>
        <strain evidence="2">DO16091913</strain>
        <tissue evidence="2">Muscle</tissue>
    </source>
</reference>
<sequence>MQRIAIGIQLLLLFETSCLQSCLPSFFPLQSLMQQQRHWPGWERAARAVYSDWQAPPLIAVETQAPLIGRKLRHWAKVQSPLIDVEVAASSAIQDPADNGIILIPGLSSSPRDWGVE</sequence>
<gene>
    <name evidence="2" type="ORF">DR999_PMT14829</name>
</gene>
<dbReference type="Proteomes" id="UP000297703">
    <property type="component" value="Unassembled WGS sequence"/>
</dbReference>
<evidence type="ECO:0000256" key="1">
    <source>
        <dbReference type="SAM" id="SignalP"/>
    </source>
</evidence>
<evidence type="ECO:0000313" key="2">
    <source>
        <dbReference type="EMBL" id="TFK02819.1"/>
    </source>
</evidence>
<dbReference type="EMBL" id="QXTE01000173">
    <property type="protein sequence ID" value="TFK02819.1"/>
    <property type="molecule type" value="Genomic_DNA"/>
</dbReference>
<reference evidence="2 3" key="2">
    <citation type="submission" date="2019-04" db="EMBL/GenBank/DDBJ databases">
        <title>The genome sequence of big-headed turtle.</title>
        <authorList>
            <person name="Gong S."/>
        </authorList>
    </citation>
    <scope>NUCLEOTIDE SEQUENCE [LARGE SCALE GENOMIC DNA]</scope>
    <source>
        <strain evidence="2">DO16091913</strain>
        <tissue evidence="2">Muscle</tissue>
    </source>
</reference>